<dbReference type="EMBL" id="FQZT01000003">
    <property type="protein sequence ID" value="SHI95222.1"/>
    <property type="molecule type" value="Genomic_DNA"/>
</dbReference>
<dbReference type="RefSeq" id="WP_072906809.1">
    <property type="nucleotide sequence ID" value="NZ_FQZT01000003.1"/>
</dbReference>
<name>A0A1M6FC29_MALRU</name>
<dbReference type="STRING" id="1122189.SAMN02745165_01230"/>
<evidence type="ECO:0000313" key="3">
    <source>
        <dbReference type="Proteomes" id="UP000184171"/>
    </source>
</evidence>
<keyword evidence="1" id="KW-0175">Coiled coil</keyword>
<accession>A0A1M6FC29</accession>
<dbReference type="OrthoDB" id="5389465at2"/>
<feature type="coiled-coil region" evidence="1">
    <location>
        <begin position="462"/>
        <end position="489"/>
    </location>
</feature>
<evidence type="ECO:0000313" key="2">
    <source>
        <dbReference type="EMBL" id="SHI95222.1"/>
    </source>
</evidence>
<keyword evidence="3" id="KW-1185">Reference proteome</keyword>
<protein>
    <submittedName>
        <fullName evidence="2">TIGR04442 family protein</fullName>
    </submittedName>
</protein>
<gene>
    <name evidence="2" type="ORF">SAMN02745165_01230</name>
</gene>
<dbReference type="Proteomes" id="UP000184171">
    <property type="component" value="Unassembled WGS sequence"/>
</dbReference>
<evidence type="ECO:0000256" key="1">
    <source>
        <dbReference type="SAM" id="Coils"/>
    </source>
</evidence>
<dbReference type="InterPro" id="IPR031040">
    <property type="entry name" value="CHP04442"/>
</dbReference>
<proteinExistence type="predicted"/>
<dbReference type="NCBIfam" id="TIGR04442">
    <property type="entry name" value="TIGR04442 family protein"/>
    <property type="match status" value="1"/>
</dbReference>
<dbReference type="AlphaFoldDB" id="A0A1M6FC29"/>
<sequence>MNTELRLHGRINDSIEYYATAAGKRLLHHHFYQISEQQLRLFSPGNELTLSNDGIKQVGNGGTFCEYMFGVDQPLADLTKGGILNRLTLHGASYNEDGRLELGKQNSNQSSYSQLFFEGHAVFNYAFFVDGISGSNHPQKQEQILRLLGRRLKRLPHLNQRDDSELATELLKVLPEQATLYLVRLINIRNKRYQQQFQKLYYQHRQIPDEQFSELQVLANDLGIDRYQQERIRVDVMYRHRDNYRIIDEYRRTLIQCYRQGYLEPEQHAQLTRLKTLSVRNKIPSPLFLTLDDQLKIPARQLADEPEYMSTTRQILQKIFQPYRSGSGVDSIDMEQLLFAKQQAQRNRDHGFEQLLLETGKECDEAIRDGAPLSLLENFSYIITFFDRYDSSLNMLSQMAFMENFRLTDKILRSLLGNQQAFNSLSRNLFGRLFFDDILGNGYLGRFGRRKLDCLERGLNETSAGQLTLEELENRLKQLDAEERLYNTVLHNAKERIRNRYSRYETDSEQQQLFNELSDELLVRGIISDLLDPGLFRNVIHDIKKEAIYLHSLLPEIISSQDRHLREDFLSNSGLDRFYVEELEREYFTHNQIDLDHLSRLRSESA</sequence>
<reference evidence="2 3" key="1">
    <citation type="submission" date="2016-11" db="EMBL/GenBank/DDBJ databases">
        <authorList>
            <person name="Jaros S."/>
            <person name="Januszkiewicz K."/>
            <person name="Wedrychowicz H."/>
        </authorList>
    </citation>
    <scope>NUCLEOTIDE SEQUENCE [LARGE SCALE GENOMIC DNA]</scope>
    <source>
        <strain evidence="2 3">DSM 5091</strain>
    </source>
</reference>
<organism evidence="2 3">
    <name type="scientific">Malonomonas rubra DSM 5091</name>
    <dbReference type="NCBI Taxonomy" id="1122189"/>
    <lineage>
        <taxon>Bacteria</taxon>
        <taxon>Pseudomonadati</taxon>
        <taxon>Thermodesulfobacteriota</taxon>
        <taxon>Desulfuromonadia</taxon>
        <taxon>Desulfuromonadales</taxon>
        <taxon>Geopsychrobacteraceae</taxon>
        <taxon>Malonomonas</taxon>
    </lineage>
</organism>